<evidence type="ECO:0000313" key="3">
    <source>
        <dbReference type="Proteomes" id="UP000765509"/>
    </source>
</evidence>
<dbReference type="Proteomes" id="UP000765509">
    <property type="component" value="Unassembled WGS sequence"/>
</dbReference>
<comment type="caution">
    <text evidence="2">The sequence shown here is derived from an EMBL/GenBank/DDBJ whole genome shotgun (WGS) entry which is preliminary data.</text>
</comment>
<keyword evidence="3" id="KW-1185">Reference proteome</keyword>
<gene>
    <name evidence="2" type="ORF">O181_113441</name>
</gene>
<sequence>MPRSVCGPWRLLEAPWAQFSWGPRGTMGQELAQIQKLHHTWPGPSDGVQDHQDPGLPKVAGEALGDEFSPQGVLILTLEALRGGIIELWPPFPCCQKSFLDMEWTDSDVLNLLLAYSSVMSFKLTELTESSPSAPPTPVLCGSGVFSQLSSASMASSGHFDPSQTYDGFRAVEVLDAACTECLAKGGIFGVEKMGLLGSNSPFLRNLLLMQPQGFSMQRDVARWTNVGGPIHYSSEVPISRTNTDGVVKVVKKIRRIADSPSDPDAEGSDELDGEEVEVVPHSVGHPSSNSSAQPLANRFQSQVIPSTPRTFQPMLASIPSTIPPPSPTTSHARPALNPAVRPSPVQPSRISPMTTSCQLQPEASSSRRRDGLSPLPFPAAQVFQRRDRWPIRVTREDPNAASENQDSVARLFRRVDRNSREVIMYANDRMIPGTASEEMAAKFSWYEDELINDFQRTFDDLGRDN</sequence>
<feature type="region of interest" description="Disordered" evidence="1">
    <location>
        <begin position="321"/>
        <end position="376"/>
    </location>
</feature>
<protein>
    <submittedName>
        <fullName evidence="2">Uncharacterized protein</fullName>
    </submittedName>
</protein>
<name>A0A9Q3PUG0_9BASI</name>
<organism evidence="2 3">
    <name type="scientific">Austropuccinia psidii MF-1</name>
    <dbReference type="NCBI Taxonomy" id="1389203"/>
    <lineage>
        <taxon>Eukaryota</taxon>
        <taxon>Fungi</taxon>
        <taxon>Dikarya</taxon>
        <taxon>Basidiomycota</taxon>
        <taxon>Pucciniomycotina</taxon>
        <taxon>Pucciniomycetes</taxon>
        <taxon>Pucciniales</taxon>
        <taxon>Sphaerophragmiaceae</taxon>
        <taxon>Austropuccinia</taxon>
    </lineage>
</organism>
<dbReference type="EMBL" id="AVOT02092685">
    <property type="protein sequence ID" value="MBW0573726.1"/>
    <property type="molecule type" value="Genomic_DNA"/>
</dbReference>
<feature type="compositionally biased region" description="Polar residues" evidence="1">
    <location>
        <begin position="347"/>
        <end position="365"/>
    </location>
</feature>
<dbReference type="AlphaFoldDB" id="A0A9Q3PUG0"/>
<proteinExistence type="predicted"/>
<evidence type="ECO:0000256" key="1">
    <source>
        <dbReference type="SAM" id="MobiDB-lite"/>
    </source>
</evidence>
<reference evidence="2" key="1">
    <citation type="submission" date="2021-03" db="EMBL/GenBank/DDBJ databases">
        <title>Draft genome sequence of rust myrtle Austropuccinia psidii MF-1, a brazilian biotype.</title>
        <authorList>
            <person name="Quecine M.C."/>
            <person name="Pachon D.M.R."/>
            <person name="Bonatelli M.L."/>
            <person name="Correr F.H."/>
            <person name="Franceschini L.M."/>
            <person name="Leite T.F."/>
            <person name="Margarido G.R.A."/>
            <person name="Almeida C.A."/>
            <person name="Ferrarezi J.A."/>
            <person name="Labate C.A."/>
        </authorList>
    </citation>
    <scope>NUCLEOTIDE SEQUENCE</scope>
    <source>
        <strain evidence="2">MF-1</strain>
    </source>
</reference>
<accession>A0A9Q3PUG0</accession>
<dbReference type="OrthoDB" id="2194665at2759"/>
<evidence type="ECO:0000313" key="2">
    <source>
        <dbReference type="EMBL" id="MBW0573726.1"/>
    </source>
</evidence>